<keyword evidence="4 12" id="KW-0812">Transmembrane</keyword>
<evidence type="ECO:0000256" key="7">
    <source>
        <dbReference type="ARBA" id="ARBA00025034"/>
    </source>
</evidence>
<protein>
    <recommendedName>
        <fullName evidence="3">Membrane protein insertase YidC</fullName>
    </recommendedName>
    <alternativeName>
        <fullName evidence="11">Foldase YidC</fullName>
    </alternativeName>
    <alternativeName>
        <fullName evidence="10">Membrane integrase YidC</fullName>
    </alternativeName>
    <alternativeName>
        <fullName evidence="9">Membrane protein YidC</fullName>
    </alternativeName>
</protein>
<evidence type="ECO:0000256" key="12">
    <source>
        <dbReference type="RuleBase" id="RU003945"/>
    </source>
</evidence>
<dbReference type="GO" id="GO:0051205">
    <property type="term" value="P:protein insertion into membrane"/>
    <property type="evidence" value="ECO:0007669"/>
    <property type="project" value="TreeGrafter"/>
</dbReference>
<feature type="transmembrane region" description="Helical" evidence="13">
    <location>
        <begin position="34"/>
        <end position="57"/>
    </location>
</feature>
<proteinExistence type="inferred from homology"/>
<dbReference type="PANTHER" id="PTHR12428:SF65">
    <property type="entry name" value="CYTOCHROME C OXIDASE ASSEMBLY PROTEIN COX18, MITOCHONDRIAL"/>
    <property type="match status" value="1"/>
</dbReference>
<comment type="caution">
    <text evidence="15">The sequence shown here is derived from an EMBL/GenBank/DDBJ whole genome shotgun (WGS) entry which is preliminary data.</text>
</comment>
<gene>
    <name evidence="15" type="primary">yidC</name>
    <name evidence="15" type="ORF">F6B40_04045</name>
</gene>
<evidence type="ECO:0000256" key="3">
    <source>
        <dbReference type="ARBA" id="ARBA00015325"/>
    </source>
</evidence>
<comment type="function">
    <text evidence="7">Required for the insertion and/or proper folding and/or complex formation of integral membrane proteins into the membrane. Involved in integration of membrane proteins that insert both dependently and independently of the Sec translocase complex, as well as at least some lipoproteins. Aids folding of multispanning membrane proteins.</text>
</comment>
<evidence type="ECO:0000256" key="10">
    <source>
        <dbReference type="ARBA" id="ARBA00033245"/>
    </source>
</evidence>
<keyword evidence="6 13" id="KW-0472">Membrane</keyword>
<sequence length="254" mass="26969">MDLFSLPPISATLDAAYALLMGMASLLQPLTGAASAAIAVVILTLLIRAILIPTGIAQARAEQTRARLAPKLQVLQRRYKNDRERLQRETMKFYADENASPFAGCLPVLIQAPVVGIIYALFLHTVIAGHPNELLAEQLFGVPLGASLVGSIGSGASTWPVLAVFGVVILLIVAVAEITRRVLRPAPAAAPSTPGSEGMLRVTGLLQFGTAVAAVFVPLAAGLYLLVTVTWTLVQRLILRRRFPAEPPHAFPTA</sequence>
<name>A0A5N0TIC2_9MICO</name>
<feature type="transmembrane region" description="Helical" evidence="13">
    <location>
        <begin position="159"/>
        <end position="178"/>
    </location>
</feature>
<dbReference type="InterPro" id="IPR028055">
    <property type="entry name" value="YidC/Oxa/ALB_C"/>
</dbReference>
<dbReference type="NCBIfam" id="TIGR03592">
    <property type="entry name" value="yidC_oxa1_cterm"/>
    <property type="match status" value="1"/>
</dbReference>
<evidence type="ECO:0000313" key="15">
    <source>
        <dbReference type="EMBL" id="KAA9134875.1"/>
    </source>
</evidence>
<feature type="domain" description="Membrane insertase YidC/Oxa/ALB C-terminal" evidence="14">
    <location>
        <begin position="37"/>
        <end position="240"/>
    </location>
</feature>
<accession>A0A5N0TIC2</accession>
<dbReference type="GO" id="GO:0032977">
    <property type="term" value="F:membrane insertase activity"/>
    <property type="evidence" value="ECO:0007669"/>
    <property type="project" value="InterPro"/>
</dbReference>
<dbReference type="GO" id="GO:0005886">
    <property type="term" value="C:plasma membrane"/>
    <property type="evidence" value="ECO:0007669"/>
    <property type="project" value="TreeGrafter"/>
</dbReference>
<keyword evidence="16" id="KW-1185">Reference proteome</keyword>
<dbReference type="PANTHER" id="PTHR12428">
    <property type="entry name" value="OXA1"/>
    <property type="match status" value="1"/>
</dbReference>
<keyword evidence="5 13" id="KW-1133">Transmembrane helix</keyword>
<dbReference type="Pfam" id="PF02096">
    <property type="entry name" value="60KD_IMP"/>
    <property type="match status" value="1"/>
</dbReference>
<evidence type="ECO:0000259" key="14">
    <source>
        <dbReference type="Pfam" id="PF02096"/>
    </source>
</evidence>
<evidence type="ECO:0000256" key="5">
    <source>
        <dbReference type="ARBA" id="ARBA00022989"/>
    </source>
</evidence>
<evidence type="ECO:0000256" key="9">
    <source>
        <dbReference type="ARBA" id="ARBA00031538"/>
    </source>
</evidence>
<feature type="transmembrane region" description="Helical" evidence="13">
    <location>
        <begin position="101"/>
        <end position="122"/>
    </location>
</feature>
<organism evidence="15 16">
    <name type="scientific">Microbacterium caowuchunii</name>
    <dbReference type="NCBI Taxonomy" id="2614638"/>
    <lineage>
        <taxon>Bacteria</taxon>
        <taxon>Bacillati</taxon>
        <taxon>Actinomycetota</taxon>
        <taxon>Actinomycetes</taxon>
        <taxon>Micrococcales</taxon>
        <taxon>Microbacteriaceae</taxon>
        <taxon>Microbacterium</taxon>
    </lineage>
</organism>
<dbReference type="InterPro" id="IPR001708">
    <property type="entry name" value="YidC/ALB3/OXA1/COX18"/>
</dbReference>
<evidence type="ECO:0000256" key="13">
    <source>
        <dbReference type="SAM" id="Phobius"/>
    </source>
</evidence>
<evidence type="ECO:0000256" key="8">
    <source>
        <dbReference type="ARBA" id="ARBA00026028"/>
    </source>
</evidence>
<comment type="subunit">
    <text evidence="8">Interacts with the Sec translocase complex via SecD. Specifically interacts with transmembrane segments of nascent integral membrane proteins during membrane integration.</text>
</comment>
<dbReference type="EMBL" id="VYUY01000006">
    <property type="protein sequence ID" value="KAA9134875.1"/>
    <property type="molecule type" value="Genomic_DNA"/>
</dbReference>
<evidence type="ECO:0000256" key="2">
    <source>
        <dbReference type="ARBA" id="ARBA00010527"/>
    </source>
</evidence>
<evidence type="ECO:0000256" key="4">
    <source>
        <dbReference type="ARBA" id="ARBA00022692"/>
    </source>
</evidence>
<comment type="similarity">
    <text evidence="2">Belongs to the OXA1/ALB3/YidC family. Type 1 subfamily.</text>
</comment>
<evidence type="ECO:0000256" key="1">
    <source>
        <dbReference type="ARBA" id="ARBA00004141"/>
    </source>
</evidence>
<evidence type="ECO:0000256" key="6">
    <source>
        <dbReference type="ARBA" id="ARBA00023136"/>
    </source>
</evidence>
<comment type="subcellular location">
    <subcellularLocation>
        <location evidence="1 12">Membrane</location>
        <topology evidence="1 12">Multi-pass membrane protein</topology>
    </subcellularLocation>
</comment>
<dbReference type="RefSeq" id="WP_150892231.1">
    <property type="nucleotide sequence ID" value="NZ_VYUY01000006.1"/>
</dbReference>
<dbReference type="AlphaFoldDB" id="A0A5N0TIC2"/>
<reference evidence="16" key="1">
    <citation type="submission" date="2019-09" db="EMBL/GenBank/DDBJ databases">
        <title>Mumia zhuanghuii sp. nov. isolated from the intestinal contents of plateau pika (Ochotona curzoniae) in the Qinghai-Tibet plateau of China.</title>
        <authorList>
            <person name="Tian Z."/>
        </authorList>
    </citation>
    <scope>NUCLEOTIDE SEQUENCE [LARGE SCALE GENOMIC DNA]</scope>
    <source>
        <strain evidence="16">L-033</strain>
    </source>
</reference>
<feature type="transmembrane region" description="Helical" evidence="13">
    <location>
        <begin position="208"/>
        <end position="234"/>
    </location>
</feature>
<evidence type="ECO:0000256" key="11">
    <source>
        <dbReference type="ARBA" id="ARBA00033342"/>
    </source>
</evidence>
<dbReference type="Proteomes" id="UP000326838">
    <property type="component" value="Unassembled WGS sequence"/>
</dbReference>
<evidence type="ECO:0000313" key="16">
    <source>
        <dbReference type="Proteomes" id="UP000326838"/>
    </source>
</evidence>